<feature type="domain" description="Anti-sigma-28 factor FlgM C-terminal" evidence="2">
    <location>
        <begin position="44"/>
        <end position="79"/>
    </location>
</feature>
<name>A0A097QWX2_HAFAL</name>
<evidence type="ECO:0000256" key="1">
    <source>
        <dbReference type="SAM" id="MobiDB-lite"/>
    </source>
</evidence>
<keyword evidence="4" id="KW-1185">Reference proteome</keyword>
<dbReference type="Pfam" id="PF04316">
    <property type="entry name" value="FlgM"/>
    <property type="match status" value="1"/>
</dbReference>
<evidence type="ECO:0000313" key="3">
    <source>
        <dbReference type="EMBL" id="AIU70972.1"/>
    </source>
</evidence>
<keyword evidence="3" id="KW-0969">Cilium</keyword>
<dbReference type="RefSeq" id="WP_025799665.1">
    <property type="nucleotide sequence ID" value="NZ_CP009706.1"/>
</dbReference>
<dbReference type="SUPFAM" id="SSF101498">
    <property type="entry name" value="Anti-sigma factor FlgM"/>
    <property type="match status" value="1"/>
</dbReference>
<dbReference type="GeneID" id="78451358"/>
<reference evidence="3 4" key="1">
    <citation type="journal article" date="2014" name="Gut Pathog.">
        <title>Gene clusters of Hafnia alvei strain FB1 important in survival and pathogenesis: a draft genome perspective.</title>
        <authorList>
            <person name="Tan J.Y."/>
            <person name="Yin W.F."/>
            <person name="Chan K.G."/>
        </authorList>
    </citation>
    <scope>NUCLEOTIDE SEQUENCE [LARGE SCALE GENOMIC DNA]</scope>
    <source>
        <strain evidence="3 4">FB1</strain>
    </source>
</reference>
<keyword evidence="3" id="KW-0966">Cell projection</keyword>
<dbReference type="OrthoDB" id="6604101at2"/>
<feature type="region of interest" description="Disordered" evidence="1">
    <location>
        <begin position="15"/>
        <end position="38"/>
    </location>
</feature>
<feature type="compositionally biased region" description="Polar residues" evidence="1">
    <location>
        <begin position="15"/>
        <end position="27"/>
    </location>
</feature>
<dbReference type="KEGG" id="hav:AT03_00170"/>
<keyword evidence="3" id="KW-0282">Flagellum</keyword>
<evidence type="ECO:0000313" key="4">
    <source>
        <dbReference type="Proteomes" id="UP000029986"/>
    </source>
</evidence>
<gene>
    <name evidence="3" type="ORF">AT03_00170</name>
</gene>
<sequence>MKVTSTQYNLTQAVNNTANTKSANAESATPLRAQATTPVDPVLGEAQGQLAAMPEVDMDRVNAMKDAISAGKIDINLDELTLAIEKYYKG</sequence>
<protein>
    <submittedName>
        <fullName evidence="3">Flagellar biosynthesis anti-sigma factor FlgM</fullName>
    </submittedName>
</protein>
<dbReference type="Proteomes" id="UP000029986">
    <property type="component" value="Chromosome"/>
</dbReference>
<proteinExistence type="predicted"/>
<dbReference type="EMBL" id="CP009706">
    <property type="protein sequence ID" value="AIU70972.1"/>
    <property type="molecule type" value="Genomic_DNA"/>
</dbReference>
<dbReference type="AlphaFoldDB" id="A0A097QWX2"/>
<dbReference type="InterPro" id="IPR035890">
    <property type="entry name" value="Anti-sigma-28_factor_FlgM_sf"/>
</dbReference>
<dbReference type="PATRIC" id="fig|1453496.5.peg.39"/>
<dbReference type="InterPro" id="IPR031316">
    <property type="entry name" value="FlgM_C"/>
</dbReference>
<accession>A0A097QWX2</accession>
<evidence type="ECO:0000259" key="2">
    <source>
        <dbReference type="Pfam" id="PF04316"/>
    </source>
</evidence>
<organism evidence="3 4">
    <name type="scientific">Hafnia alvei FB1</name>
    <dbReference type="NCBI Taxonomy" id="1453496"/>
    <lineage>
        <taxon>Bacteria</taxon>
        <taxon>Pseudomonadati</taxon>
        <taxon>Pseudomonadota</taxon>
        <taxon>Gammaproteobacteria</taxon>
        <taxon>Enterobacterales</taxon>
        <taxon>Hafniaceae</taxon>
        <taxon>Hafnia</taxon>
    </lineage>
</organism>
<dbReference type="eggNOG" id="COG2747">
    <property type="taxonomic scope" value="Bacteria"/>
</dbReference>
<dbReference type="HOGENOM" id="CLU_2435540_0_0_6"/>